<accession>A0A6N2XX14</accession>
<dbReference type="EMBL" id="CACRTL010000003">
    <property type="protein sequence ID" value="VYT58553.1"/>
    <property type="molecule type" value="Genomic_DNA"/>
</dbReference>
<name>A0A6N2XX14_9FIRM</name>
<sequence length="33" mass="4030">MSTYFINRITIDHDLIERNSYLNTIATIKYFDF</sequence>
<evidence type="ECO:0000313" key="1">
    <source>
        <dbReference type="EMBL" id="VYT58553.1"/>
    </source>
</evidence>
<dbReference type="AlphaFoldDB" id="A0A6N2XX14"/>
<proteinExistence type="predicted"/>
<reference evidence="1" key="1">
    <citation type="submission" date="2019-11" db="EMBL/GenBank/DDBJ databases">
        <authorList>
            <person name="Feng L."/>
        </authorList>
    </citation>
    <scope>NUCLEOTIDE SEQUENCE</scope>
    <source>
        <strain evidence="1">CramosumLFYP8</strain>
    </source>
</reference>
<gene>
    <name evidence="1" type="ORF">CRLFYP8_00890</name>
</gene>
<protein>
    <submittedName>
        <fullName evidence="1">Uncharacterized protein</fullName>
    </submittedName>
</protein>
<organism evidence="1">
    <name type="scientific">Thomasclavelia ramosa</name>
    <dbReference type="NCBI Taxonomy" id="1547"/>
    <lineage>
        <taxon>Bacteria</taxon>
        <taxon>Bacillati</taxon>
        <taxon>Bacillota</taxon>
        <taxon>Erysipelotrichia</taxon>
        <taxon>Erysipelotrichales</taxon>
        <taxon>Coprobacillaceae</taxon>
        <taxon>Thomasclavelia</taxon>
    </lineage>
</organism>